<evidence type="ECO:0000256" key="1">
    <source>
        <dbReference type="SAM" id="Phobius"/>
    </source>
</evidence>
<feature type="transmembrane region" description="Helical" evidence="1">
    <location>
        <begin position="201"/>
        <end position="224"/>
    </location>
</feature>
<reference evidence="3" key="1">
    <citation type="submission" date="2016-12" db="EMBL/GenBank/DDBJ databases">
        <authorList>
            <person name="Varghese N."/>
            <person name="Submissions S."/>
        </authorList>
    </citation>
    <scope>NUCLEOTIDE SEQUENCE [LARGE SCALE GENOMIC DNA]</scope>
    <source>
        <strain evidence="3">DSM 16779</strain>
    </source>
</reference>
<dbReference type="RefSeq" id="WP_074232130.1">
    <property type="nucleotide sequence ID" value="NZ_FSRQ01000005.1"/>
</dbReference>
<keyword evidence="1" id="KW-1133">Transmembrane helix</keyword>
<dbReference type="Proteomes" id="UP000184782">
    <property type="component" value="Unassembled WGS sequence"/>
</dbReference>
<keyword evidence="1" id="KW-0472">Membrane</keyword>
<dbReference type="EMBL" id="FSRQ01000005">
    <property type="protein sequence ID" value="SIO37562.1"/>
    <property type="molecule type" value="Genomic_DNA"/>
</dbReference>
<feature type="transmembrane region" description="Helical" evidence="1">
    <location>
        <begin position="94"/>
        <end position="112"/>
    </location>
</feature>
<feature type="transmembrane region" description="Helical" evidence="1">
    <location>
        <begin position="165"/>
        <end position="181"/>
    </location>
</feature>
<name>A0A1N6IZW4_9FLAO</name>
<dbReference type="STRING" id="59733.SAMN05421769_3981"/>
<dbReference type="AlphaFoldDB" id="A0A1N6IZW4"/>
<dbReference type="OrthoDB" id="1246786at2"/>
<evidence type="ECO:0000313" key="3">
    <source>
        <dbReference type="Proteomes" id="UP000184782"/>
    </source>
</evidence>
<sequence>MISAEEKLQVENYLIWKKLPLDILLEVKDHMISQIEDCMNDERVGFAEAFSKVELSWRGSFSLTKYWLFYGNEKIPLIVKKIIKEKYYQILKKAFVFALVSFFISILLVFYADNVEQYKTFFHLQNALFVVAPSIILVLNYKLLKYMRYDFKFKGRIFYTMYQKNVGLLAISTISMVQVAMKEGKYAYWFFRTDNHTNIFYTLLTFIVPLFVQCFVIFGIMNFFEHKKTLKDITAIANY</sequence>
<keyword evidence="3" id="KW-1185">Reference proteome</keyword>
<evidence type="ECO:0000313" key="2">
    <source>
        <dbReference type="EMBL" id="SIO37562.1"/>
    </source>
</evidence>
<organism evidence="2 3">
    <name type="scientific">Chryseobacterium scophthalmum</name>
    <dbReference type="NCBI Taxonomy" id="59733"/>
    <lineage>
        <taxon>Bacteria</taxon>
        <taxon>Pseudomonadati</taxon>
        <taxon>Bacteroidota</taxon>
        <taxon>Flavobacteriia</taxon>
        <taxon>Flavobacteriales</taxon>
        <taxon>Weeksellaceae</taxon>
        <taxon>Chryseobacterium group</taxon>
        <taxon>Chryseobacterium</taxon>
    </lineage>
</organism>
<gene>
    <name evidence="2" type="ORF">SAMN05421769_3981</name>
</gene>
<feature type="transmembrane region" description="Helical" evidence="1">
    <location>
        <begin position="124"/>
        <end position="144"/>
    </location>
</feature>
<keyword evidence="1" id="KW-0812">Transmembrane</keyword>
<protein>
    <submittedName>
        <fullName evidence="2">Uncharacterized protein</fullName>
    </submittedName>
</protein>
<accession>A0A1N6IZW4</accession>
<proteinExistence type="predicted"/>